<dbReference type="AlphaFoldDB" id="A0A9P4TZ66"/>
<comment type="caution">
    <text evidence="1">The sequence shown here is derived from an EMBL/GenBank/DDBJ whole genome shotgun (WGS) entry which is preliminary data.</text>
</comment>
<name>A0A9P4TZ66_9PEZI</name>
<reference evidence="1" key="1">
    <citation type="journal article" date="2020" name="Stud. Mycol.">
        <title>101 Dothideomycetes genomes: a test case for predicting lifestyles and emergence of pathogens.</title>
        <authorList>
            <person name="Haridas S."/>
            <person name="Albert R."/>
            <person name="Binder M."/>
            <person name="Bloem J."/>
            <person name="Labutti K."/>
            <person name="Salamov A."/>
            <person name="Andreopoulos B."/>
            <person name="Baker S."/>
            <person name="Barry K."/>
            <person name="Bills G."/>
            <person name="Bluhm B."/>
            <person name="Cannon C."/>
            <person name="Castanera R."/>
            <person name="Culley D."/>
            <person name="Daum C."/>
            <person name="Ezra D."/>
            <person name="Gonzalez J."/>
            <person name="Henrissat B."/>
            <person name="Kuo A."/>
            <person name="Liang C."/>
            <person name="Lipzen A."/>
            <person name="Lutzoni F."/>
            <person name="Magnuson J."/>
            <person name="Mondo S."/>
            <person name="Nolan M."/>
            <person name="Ohm R."/>
            <person name="Pangilinan J."/>
            <person name="Park H.-J."/>
            <person name="Ramirez L."/>
            <person name="Alfaro M."/>
            <person name="Sun H."/>
            <person name="Tritt A."/>
            <person name="Yoshinaga Y."/>
            <person name="Zwiers L.-H."/>
            <person name="Turgeon B."/>
            <person name="Goodwin S."/>
            <person name="Spatafora J."/>
            <person name="Crous P."/>
            <person name="Grigoriev I."/>
        </authorList>
    </citation>
    <scope>NUCLEOTIDE SEQUENCE</scope>
    <source>
        <strain evidence="1">CBS 130266</strain>
    </source>
</reference>
<dbReference type="EMBL" id="MU007034">
    <property type="protein sequence ID" value="KAF2431061.1"/>
    <property type="molecule type" value="Genomic_DNA"/>
</dbReference>
<organism evidence="1 2">
    <name type="scientific">Tothia fuscella</name>
    <dbReference type="NCBI Taxonomy" id="1048955"/>
    <lineage>
        <taxon>Eukaryota</taxon>
        <taxon>Fungi</taxon>
        <taxon>Dikarya</taxon>
        <taxon>Ascomycota</taxon>
        <taxon>Pezizomycotina</taxon>
        <taxon>Dothideomycetes</taxon>
        <taxon>Pleosporomycetidae</taxon>
        <taxon>Venturiales</taxon>
        <taxon>Cylindrosympodiaceae</taxon>
        <taxon>Tothia</taxon>
    </lineage>
</organism>
<keyword evidence="2" id="KW-1185">Reference proteome</keyword>
<dbReference type="Proteomes" id="UP000800235">
    <property type="component" value="Unassembled WGS sequence"/>
</dbReference>
<proteinExistence type="predicted"/>
<evidence type="ECO:0000313" key="2">
    <source>
        <dbReference type="Proteomes" id="UP000800235"/>
    </source>
</evidence>
<gene>
    <name evidence="1" type="ORF">EJ08DRAFT_197415</name>
</gene>
<evidence type="ECO:0000313" key="1">
    <source>
        <dbReference type="EMBL" id="KAF2431061.1"/>
    </source>
</evidence>
<accession>A0A9P4TZ66</accession>
<protein>
    <submittedName>
        <fullName evidence="1">Uncharacterized protein</fullName>
    </submittedName>
</protein>
<sequence>MSRRSSLVVPVPVSQTTSREIRVLNREEPSNYPHLEKCPVEIFRKIVEFIPVEGAPSTTRSLMETCSTIAHQIHEDFTSTNFSDMRISFTENGCNNLLSVLESPDFGSYINQVSIRCDLAGYYFTSDEAEMARLHMGVTSVPFRSQRLLFCAFQKLRRLK</sequence>